<keyword evidence="2" id="KW-1133">Transmembrane helix</keyword>
<evidence type="ECO:0000313" key="3">
    <source>
        <dbReference type="EMBL" id="MPM73283.1"/>
    </source>
</evidence>
<dbReference type="InterPro" id="IPR013325">
    <property type="entry name" value="RNA_pol_sigma_r2"/>
</dbReference>
<dbReference type="GO" id="GO:0003700">
    <property type="term" value="F:DNA-binding transcription factor activity"/>
    <property type="evidence" value="ECO:0007669"/>
    <property type="project" value="InterPro"/>
</dbReference>
<accession>A0A645C966</accession>
<dbReference type="Gene3D" id="1.10.1740.10">
    <property type="match status" value="1"/>
</dbReference>
<proteinExistence type="predicted"/>
<dbReference type="SUPFAM" id="SSF88946">
    <property type="entry name" value="Sigma2 domain of RNA polymerase sigma factors"/>
    <property type="match status" value="1"/>
</dbReference>
<comment type="caution">
    <text evidence="3">The sequence shown here is derived from an EMBL/GenBank/DDBJ whole genome shotgun (WGS) entry which is preliminary data.</text>
</comment>
<keyword evidence="2" id="KW-0472">Membrane</keyword>
<organism evidence="3">
    <name type="scientific">bioreactor metagenome</name>
    <dbReference type="NCBI Taxonomy" id="1076179"/>
    <lineage>
        <taxon>unclassified sequences</taxon>
        <taxon>metagenomes</taxon>
        <taxon>ecological metagenomes</taxon>
    </lineage>
</organism>
<dbReference type="GO" id="GO:0006352">
    <property type="term" value="P:DNA-templated transcription initiation"/>
    <property type="evidence" value="ECO:0007669"/>
    <property type="project" value="InterPro"/>
</dbReference>
<feature type="compositionally biased region" description="Basic and acidic residues" evidence="1">
    <location>
        <begin position="173"/>
        <end position="186"/>
    </location>
</feature>
<evidence type="ECO:0000256" key="1">
    <source>
        <dbReference type="SAM" id="MobiDB-lite"/>
    </source>
</evidence>
<protein>
    <submittedName>
        <fullName evidence="3">Uncharacterized protein</fullName>
    </submittedName>
</protein>
<dbReference type="EMBL" id="VSSQ01025259">
    <property type="protein sequence ID" value="MPM73283.1"/>
    <property type="molecule type" value="Genomic_DNA"/>
</dbReference>
<feature type="transmembrane region" description="Helical" evidence="2">
    <location>
        <begin position="192"/>
        <end position="219"/>
    </location>
</feature>
<keyword evidence="2" id="KW-0812">Transmembrane</keyword>
<name>A0A645C966_9ZZZZ</name>
<dbReference type="AlphaFoldDB" id="A0A645C966"/>
<gene>
    <name evidence="3" type="ORF">SDC9_120260</name>
</gene>
<feature type="region of interest" description="Disordered" evidence="1">
    <location>
        <begin position="110"/>
        <end position="187"/>
    </location>
</feature>
<sequence length="234" mass="26581">MQLAELVRRIRRGEKEAVKELVAAYGSGVYQRAYERTKDKELAREAARQTFGQFVAIVQQQPEDDGWSLWFGDLIERNIATYAQISTDMRTIESELDQELDLTCPPKAAAAPLRFETEPESSPVRSAEPVYERAPQPAKSAPREESYSNSYQRDEIFDEPYQKKNSKKKKPEKIKPAKAEKPDRGSSRGSTVILLIIVSLMLLWVVAGVAMSIGLLPLYDLGYSWFNANVFRLF</sequence>
<reference evidence="3" key="1">
    <citation type="submission" date="2019-08" db="EMBL/GenBank/DDBJ databases">
        <authorList>
            <person name="Kucharzyk K."/>
            <person name="Murdoch R.W."/>
            <person name="Higgins S."/>
            <person name="Loffler F."/>
        </authorList>
    </citation>
    <scope>NUCLEOTIDE SEQUENCE</scope>
</reference>
<evidence type="ECO:0000256" key="2">
    <source>
        <dbReference type="SAM" id="Phobius"/>
    </source>
</evidence>